<dbReference type="RefSeq" id="WP_378384511.1">
    <property type="nucleotide sequence ID" value="NZ_JBHLWM010000001.1"/>
</dbReference>
<evidence type="ECO:0000313" key="3">
    <source>
        <dbReference type="Proteomes" id="UP001589775"/>
    </source>
</evidence>
<proteinExistence type="predicted"/>
<reference evidence="2 3" key="1">
    <citation type="submission" date="2024-09" db="EMBL/GenBank/DDBJ databases">
        <authorList>
            <person name="Sun Q."/>
            <person name="Mori K."/>
        </authorList>
    </citation>
    <scope>NUCLEOTIDE SEQUENCE [LARGE SCALE GENOMIC DNA]</scope>
    <source>
        <strain evidence="2 3">KCTC 23279</strain>
    </source>
</reference>
<accession>A0ABV6EMY6</accession>
<evidence type="ECO:0000313" key="2">
    <source>
        <dbReference type="EMBL" id="MFC0239570.1"/>
    </source>
</evidence>
<feature type="compositionally biased region" description="Basic and acidic residues" evidence="1">
    <location>
        <begin position="78"/>
        <end position="88"/>
    </location>
</feature>
<name>A0ABV6EMY6_9BRAD</name>
<keyword evidence="3" id="KW-1185">Reference proteome</keyword>
<feature type="region of interest" description="Disordered" evidence="1">
    <location>
        <begin position="73"/>
        <end position="101"/>
    </location>
</feature>
<sequence length="101" mass="10918">MQEFRAWRAVPESDRAPAAAWWWGTAVELLDESDRMSPEHCDAFGLPKGCSYAHAAGRLMDLIAGQKSLASAAGFPRKPAEADRKPERSGSSAVPSGRDMS</sequence>
<protein>
    <submittedName>
        <fullName evidence="2">Uncharacterized protein</fullName>
    </submittedName>
</protein>
<evidence type="ECO:0000256" key="1">
    <source>
        <dbReference type="SAM" id="MobiDB-lite"/>
    </source>
</evidence>
<dbReference type="Proteomes" id="UP001589775">
    <property type="component" value="Unassembled WGS sequence"/>
</dbReference>
<organism evidence="2 3">
    <name type="scientific">Rhodopseudomonas telluris</name>
    <dbReference type="NCBI Taxonomy" id="644215"/>
    <lineage>
        <taxon>Bacteria</taxon>
        <taxon>Pseudomonadati</taxon>
        <taxon>Pseudomonadota</taxon>
        <taxon>Alphaproteobacteria</taxon>
        <taxon>Hyphomicrobiales</taxon>
        <taxon>Nitrobacteraceae</taxon>
        <taxon>Rhodopseudomonas</taxon>
    </lineage>
</organism>
<dbReference type="EMBL" id="JBHLWM010000001">
    <property type="protein sequence ID" value="MFC0239570.1"/>
    <property type="molecule type" value="Genomic_DNA"/>
</dbReference>
<comment type="caution">
    <text evidence="2">The sequence shown here is derived from an EMBL/GenBank/DDBJ whole genome shotgun (WGS) entry which is preliminary data.</text>
</comment>
<gene>
    <name evidence="2" type="ORF">ACFFJ6_03780</name>
</gene>